<organism evidence="14 15">
    <name type="scientific">Lithospermum erythrorhizon</name>
    <name type="common">Purple gromwell</name>
    <name type="synonym">Lithospermum officinale var. erythrorhizon</name>
    <dbReference type="NCBI Taxonomy" id="34254"/>
    <lineage>
        <taxon>Eukaryota</taxon>
        <taxon>Viridiplantae</taxon>
        <taxon>Streptophyta</taxon>
        <taxon>Embryophyta</taxon>
        <taxon>Tracheophyta</taxon>
        <taxon>Spermatophyta</taxon>
        <taxon>Magnoliopsida</taxon>
        <taxon>eudicotyledons</taxon>
        <taxon>Gunneridae</taxon>
        <taxon>Pentapetalae</taxon>
        <taxon>asterids</taxon>
        <taxon>lamiids</taxon>
        <taxon>Boraginales</taxon>
        <taxon>Boraginaceae</taxon>
        <taxon>Boraginoideae</taxon>
        <taxon>Lithospermeae</taxon>
        <taxon>Lithospermum</taxon>
    </lineage>
</organism>
<keyword evidence="6" id="KW-0479">Metal-binding</keyword>
<keyword evidence="7" id="KW-0862">Zinc</keyword>
<comment type="caution">
    <text evidence="14">The sequence shown here is derived from an EMBL/GenBank/DDBJ whole genome shotgun (WGS) entry which is preliminary data.</text>
</comment>
<comment type="subcellular location">
    <subcellularLocation>
        <location evidence="2">Membrane</location>
        <topology evidence="2">Single-pass membrane protein</topology>
    </subcellularLocation>
</comment>
<comment type="catalytic activity">
    <reaction evidence="1">
        <text>S-ubiquitinyl-[E2 ubiquitin-conjugating enzyme]-L-cysteine + [acceptor protein]-L-lysine = [E2 ubiquitin-conjugating enzyme]-L-cysteine + N(6)-ubiquitinyl-[acceptor protein]-L-lysine.</text>
        <dbReference type="EC" id="2.3.2.27"/>
    </reaction>
</comment>
<evidence type="ECO:0000256" key="6">
    <source>
        <dbReference type="ARBA" id="ARBA00022723"/>
    </source>
</evidence>
<dbReference type="FunFam" id="3.30.40.10:FF:000632">
    <property type="entry name" value="RING-H2 finger protein ATL73"/>
    <property type="match status" value="1"/>
</dbReference>
<keyword evidence="8 12" id="KW-1133">Transmembrane helix</keyword>
<evidence type="ECO:0000313" key="14">
    <source>
        <dbReference type="EMBL" id="GAA0167783.1"/>
    </source>
</evidence>
<evidence type="ECO:0000256" key="10">
    <source>
        <dbReference type="ARBA" id="ARBA00024209"/>
    </source>
</evidence>
<dbReference type="PROSITE" id="PS50089">
    <property type="entry name" value="ZF_RING_2"/>
    <property type="match status" value="1"/>
</dbReference>
<evidence type="ECO:0000256" key="8">
    <source>
        <dbReference type="ARBA" id="ARBA00022989"/>
    </source>
</evidence>
<dbReference type="EMBL" id="BAABME010006228">
    <property type="protein sequence ID" value="GAA0167783.1"/>
    <property type="molecule type" value="Genomic_DNA"/>
</dbReference>
<dbReference type="SMART" id="SM00184">
    <property type="entry name" value="RING"/>
    <property type="match status" value="1"/>
</dbReference>
<keyword evidence="11" id="KW-0863">Zinc-finger</keyword>
<evidence type="ECO:0000256" key="3">
    <source>
        <dbReference type="ARBA" id="ARBA00012483"/>
    </source>
</evidence>
<dbReference type="GO" id="GO:0016567">
    <property type="term" value="P:protein ubiquitination"/>
    <property type="evidence" value="ECO:0007669"/>
    <property type="project" value="InterPro"/>
</dbReference>
<dbReference type="AlphaFoldDB" id="A0AAV3QVW0"/>
<evidence type="ECO:0000256" key="5">
    <source>
        <dbReference type="ARBA" id="ARBA00022692"/>
    </source>
</evidence>
<gene>
    <name evidence="14" type="ORF">LIER_22642</name>
</gene>
<evidence type="ECO:0000256" key="9">
    <source>
        <dbReference type="ARBA" id="ARBA00023136"/>
    </source>
</evidence>
<dbReference type="GO" id="GO:0016020">
    <property type="term" value="C:membrane"/>
    <property type="evidence" value="ECO:0007669"/>
    <property type="project" value="UniProtKB-SubCell"/>
</dbReference>
<dbReference type="CDD" id="cd16461">
    <property type="entry name" value="RING-H2_EL5-like"/>
    <property type="match status" value="1"/>
</dbReference>
<dbReference type="GO" id="GO:0008270">
    <property type="term" value="F:zinc ion binding"/>
    <property type="evidence" value="ECO:0007669"/>
    <property type="project" value="UniProtKB-KW"/>
</dbReference>
<dbReference type="SUPFAM" id="SSF57850">
    <property type="entry name" value="RING/U-box"/>
    <property type="match status" value="1"/>
</dbReference>
<evidence type="ECO:0000256" key="7">
    <source>
        <dbReference type="ARBA" id="ARBA00022833"/>
    </source>
</evidence>
<keyword evidence="15" id="KW-1185">Reference proteome</keyword>
<dbReference type="Gene3D" id="3.30.40.10">
    <property type="entry name" value="Zinc/RING finger domain, C3HC4 (zinc finger)"/>
    <property type="match status" value="1"/>
</dbReference>
<comment type="similarity">
    <text evidence="10">Belongs to the RING-type zinc finger family. ATL subfamily.</text>
</comment>
<proteinExistence type="inferred from homology"/>
<dbReference type="Pfam" id="PF13639">
    <property type="entry name" value="zf-RING_2"/>
    <property type="match status" value="1"/>
</dbReference>
<dbReference type="EC" id="2.3.2.27" evidence="3"/>
<feature type="domain" description="RING-type" evidence="13">
    <location>
        <begin position="139"/>
        <end position="181"/>
    </location>
</feature>
<keyword evidence="5 12" id="KW-0812">Transmembrane</keyword>
<dbReference type="InterPro" id="IPR013083">
    <property type="entry name" value="Znf_RING/FYVE/PHD"/>
</dbReference>
<reference evidence="14 15" key="1">
    <citation type="submission" date="2024-01" db="EMBL/GenBank/DDBJ databases">
        <title>The complete chloroplast genome sequence of Lithospermum erythrorhizon: insights into the phylogenetic relationship among Boraginaceae species and the maternal lineages of purple gromwells.</title>
        <authorList>
            <person name="Okada T."/>
            <person name="Watanabe K."/>
        </authorList>
    </citation>
    <scope>NUCLEOTIDE SEQUENCE [LARGE SCALE GENOMIC DNA]</scope>
</reference>
<dbReference type="PANTHER" id="PTHR46905:SF7">
    <property type="entry name" value="RING-H2 FINGER PROTEIN ATL78"/>
    <property type="match status" value="1"/>
</dbReference>
<dbReference type="PANTHER" id="PTHR46905">
    <property type="entry name" value="RING-H2 FINGER PROTEIN ATL78"/>
    <property type="match status" value="1"/>
</dbReference>
<dbReference type="GO" id="GO:0061630">
    <property type="term" value="F:ubiquitin protein ligase activity"/>
    <property type="evidence" value="ECO:0007669"/>
    <property type="project" value="UniProtKB-EC"/>
</dbReference>
<feature type="transmembrane region" description="Helical" evidence="12">
    <location>
        <begin position="59"/>
        <end position="79"/>
    </location>
</feature>
<evidence type="ECO:0000256" key="4">
    <source>
        <dbReference type="ARBA" id="ARBA00022679"/>
    </source>
</evidence>
<accession>A0AAV3QVW0</accession>
<dbReference type="InterPro" id="IPR044602">
    <property type="entry name" value="ATL10/ATL72-79-like"/>
</dbReference>
<evidence type="ECO:0000256" key="2">
    <source>
        <dbReference type="ARBA" id="ARBA00004167"/>
    </source>
</evidence>
<evidence type="ECO:0000256" key="11">
    <source>
        <dbReference type="PROSITE-ProRule" id="PRU00175"/>
    </source>
</evidence>
<keyword evidence="9 12" id="KW-0472">Membrane</keyword>
<keyword evidence="4" id="KW-0808">Transferase</keyword>
<dbReference type="Proteomes" id="UP001454036">
    <property type="component" value="Unassembled WGS sequence"/>
</dbReference>
<dbReference type="InterPro" id="IPR001841">
    <property type="entry name" value="Znf_RING"/>
</dbReference>
<evidence type="ECO:0000313" key="15">
    <source>
        <dbReference type="Proteomes" id="UP001454036"/>
    </source>
</evidence>
<sequence>MAPSSIQQILTTIHSRKLLINPTFNPTSALTLPSVAPPPNSFDLLEPTVGNNSIGADTLMVFIVLLCAFICSLGLNAIINCSLKCSRLVSSDDESGNGSSSGSPVEKTSHPGLNEKALETFPVVNYSEEMKIPGLENECVICLMEFYPGEKIKLLPKCNHGFHVKCIDKWLNCHSSCPTCRHCLIETCNKILDGHDSNVVQSSNAALSPGPLQEIIINIVPLEPEGMAHNCQN</sequence>
<evidence type="ECO:0000259" key="13">
    <source>
        <dbReference type="PROSITE" id="PS50089"/>
    </source>
</evidence>
<name>A0AAV3QVW0_LITER</name>
<protein>
    <recommendedName>
        <fullName evidence="3">RING-type E3 ubiquitin transferase</fullName>
        <ecNumber evidence="3">2.3.2.27</ecNumber>
    </recommendedName>
</protein>
<evidence type="ECO:0000256" key="12">
    <source>
        <dbReference type="SAM" id="Phobius"/>
    </source>
</evidence>
<evidence type="ECO:0000256" key="1">
    <source>
        <dbReference type="ARBA" id="ARBA00000900"/>
    </source>
</evidence>